<comment type="caution">
    <text evidence="2">The sequence shown here is derived from an EMBL/GenBank/DDBJ whole genome shotgun (WGS) entry which is preliminary data.</text>
</comment>
<sequence>MEEELSPACVAWKKELQQDLESVQTVGDFAIQRIHTQFVNPGLEIDGCLIPLPLIPLFADQIKAVAKPAPISRDAGAVVDYSARLTWELSHDDFRISNPAWSEFLESLKQDAAQRLGLALSDLIVEPDKLLLYEKGSFSRHHKDSETKPGVIGTLVICLPSEHEGGHVHLAHAGKEYVFATALGSAFNLSLLAWYSDATHEVKEVTSGHRLDLNYSIIQKAGAGKSAGFFAKQQAQIKARIARWPGGLSKLVYFLEHKYPQASLSPTNFEQHDRAIFGVLSPACSEAGVYLLLGNITKQEYDQDYEPDYHGEDGEKMGISLDFLCNAVGRKIASGIEISTQHIVAADPYSNRAADSEDEGEEDESPNKLRYHNSALVLIPRNKLHDLLGAGADIWAMLLHFIADQNNNPRDANLRADLLNFMDKVLDFGLPPAGIVRRYTPDNPAQTLIGLAIMRSSWSLNDIPLYRKAIRYCVAGGNIPQDLPKRLATLATQSRSPHAVDWNKCLGGLLECPLDLTRIFAALNEFEKALERQDFQESFRTWVTPLKRSNFDSKVHLTADDHDFIGELASSLWYDDAWVEQHLIPKLQNCEDRVLVSQVIKTLADKGRDGSLPGAGEAAKKILSSQLQRLCLGRINLLSLHDQKAANEVDRFVELFGTCLASGFTDEALKLAQSIKPDAAHQLHPPGPRLVFTGVRTAYVPNLAHELVRILGDLMDLHKAPFMESLRGVFEDLLRNYALSPFPDYPVRPAGWAHKPRACTAACGPCRGLDLFLTDPQQQEARFSLLKKDRDHLEKRLPRGLFRCVVDSSSKPHTLLIHKNSQDSEFREALAAYEAMARDLRLYTKDLREGHFKKILGDDLYRELVLLEGPPGSGVSGGRPSQTAAGVKREAEEELWPPPRPEVRQWIA</sequence>
<evidence type="ECO:0000256" key="1">
    <source>
        <dbReference type="SAM" id="MobiDB-lite"/>
    </source>
</evidence>
<accession>A0ABR4E5E2</accession>
<keyword evidence="3" id="KW-1185">Reference proteome</keyword>
<gene>
    <name evidence="2" type="ORF">FJTKL_15248</name>
</gene>
<evidence type="ECO:0000313" key="2">
    <source>
        <dbReference type="EMBL" id="KAL2277648.1"/>
    </source>
</evidence>
<evidence type="ECO:0008006" key="4">
    <source>
        <dbReference type="Google" id="ProtNLM"/>
    </source>
</evidence>
<organism evidence="2 3">
    <name type="scientific">Diaporthe vaccinii</name>
    <dbReference type="NCBI Taxonomy" id="105482"/>
    <lineage>
        <taxon>Eukaryota</taxon>
        <taxon>Fungi</taxon>
        <taxon>Dikarya</taxon>
        <taxon>Ascomycota</taxon>
        <taxon>Pezizomycotina</taxon>
        <taxon>Sordariomycetes</taxon>
        <taxon>Sordariomycetidae</taxon>
        <taxon>Diaporthales</taxon>
        <taxon>Diaporthaceae</taxon>
        <taxon>Diaporthe</taxon>
        <taxon>Diaporthe eres species complex</taxon>
    </lineage>
</organism>
<proteinExistence type="predicted"/>
<dbReference type="EMBL" id="JBAWTH010000095">
    <property type="protein sequence ID" value="KAL2277648.1"/>
    <property type="molecule type" value="Genomic_DNA"/>
</dbReference>
<name>A0ABR4E5E2_9PEZI</name>
<protein>
    <recommendedName>
        <fullName evidence="4">Prolyl 4-hydroxylase alpha subunit Fe(2+) 2OG dioxygenase domain-containing protein</fullName>
    </recommendedName>
</protein>
<dbReference type="PANTHER" id="PTHR33099:SF7">
    <property type="entry name" value="MYND-TYPE DOMAIN-CONTAINING PROTEIN"/>
    <property type="match status" value="1"/>
</dbReference>
<dbReference type="Proteomes" id="UP001600888">
    <property type="component" value="Unassembled WGS sequence"/>
</dbReference>
<feature type="region of interest" description="Disordered" evidence="1">
    <location>
        <begin position="871"/>
        <end position="901"/>
    </location>
</feature>
<evidence type="ECO:0000313" key="3">
    <source>
        <dbReference type="Proteomes" id="UP001600888"/>
    </source>
</evidence>
<dbReference type="PANTHER" id="PTHR33099">
    <property type="entry name" value="FE2OG DIOXYGENASE DOMAIN-CONTAINING PROTEIN"/>
    <property type="match status" value="1"/>
</dbReference>
<reference evidence="2 3" key="1">
    <citation type="submission" date="2024-03" db="EMBL/GenBank/DDBJ databases">
        <title>A high-quality draft genome sequence of Diaporthe vaccinii, a causative agent of upright dieback and viscid rot disease in cranberry plants.</title>
        <authorList>
            <person name="Sarrasin M."/>
            <person name="Lang B.F."/>
            <person name="Burger G."/>
        </authorList>
    </citation>
    <scope>NUCLEOTIDE SEQUENCE [LARGE SCALE GENOMIC DNA]</scope>
    <source>
        <strain evidence="2 3">IS7</strain>
    </source>
</reference>
<dbReference type="Gene3D" id="2.60.120.620">
    <property type="entry name" value="q2cbj1_9rhob like domain"/>
    <property type="match status" value="1"/>
</dbReference>